<proteinExistence type="predicted"/>
<dbReference type="Gene3D" id="3.30.420.310">
    <property type="entry name" value="2-keto-3-deoxy-galactonokinase, C-terminal domain"/>
    <property type="match status" value="1"/>
</dbReference>
<organism evidence="1 2">
    <name type="scientific">Roseitalea porphyridii</name>
    <dbReference type="NCBI Taxonomy" id="1852022"/>
    <lineage>
        <taxon>Bacteria</taxon>
        <taxon>Pseudomonadati</taxon>
        <taxon>Pseudomonadota</taxon>
        <taxon>Alphaproteobacteria</taxon>
        <taxon>Hyphomicrobiales</taxon>
        <taxon>Ahrensiaceae</taxon>
        <taxon>Roseitalea</taxon>
    </lineage>
</organism>
<dbReference type="InterPro" id="IPR042257">
    <property type="entry name" value="DGOK_C"/>
</dbReference>
<evidence type="ECO:0000313" key="1">
    <source>
        <dbReference type="EMBL" id="QBK29660.1"/>
    </source>
</evidence>
<sequence length="321" mass="33016">MTLDAAIAAVLVDWGTSRLRLWAIGTDGATIDAIRSAEGMGATEPRAFEGILEHHLAELGARADVPVIMCGMVGSRQGWQEAPYVAVPARLDTIIARAVRVTGTPRDVRILPGIADRSADAPDVMRSEETQLLGLSRLAGPTADGLVCMPGTHAKWVLLDDGARTVAAFATALTGDLFAALSTASVLRHSIADGAGTDGDAFDAAVAASLAEPATTLMRLFAIRSRGLLAGQDAAHALGTLSGTIIGHDIAGALARFGRPSRLTLVGGGTLGTLYERALRVAGIAATPIDGEELACEGLLAAARQIWPDRLPAAPAAAMAH</sequence>
<dbReference type="Pfam" id="PF05035">
    <property type="entry name" value="DGOK"/>
    <property type="match status" value="1"/>
</dbReference>
<gene>
    <name evidence="1" type="ORF">E0E05_03025</name>
</gene>
<dbReference type="InterPro" id="IPR007729">
    <property type="entry name" value="DGOK"/>
</dbReference>
<dbReference type="GeneID" id="90766257"/>
<accession>A0A4P6V039</accession>
<dbReference type="GO" id="GO:0008671">
    <property type="term" value="F:2-dehydro-3-deoxygalactonokinase activity"/>
    <property type="evidence" value="ECO:0007669"/>
    <property type="project" value="InterPro"/>
</dbReference>
<protein>
    <submittedName>
        <fullName evidence="1">2-dehydro-3-deoxygalactonokinase</fullName>
    </submittedName>
</protein>
<dbReference type="RefSeq" id="WP_131615375.1">
    <property type="nucleotide sequence ID" value="NZ_CP036532.1"/>
</dbReference>
<keyword evidence="1" id="KW-0418">Kinase</keyword>
<dbReference type="OrthoDB" id="256574at2"/>
<dbReference type="Gene3D" id="3.30.420.300">
    <property type="entry name" value="2-keto-3-deoxy-galactonokinase, substrate binding domain"/>
    <property type="match status" value="1"/>
</dbReference>
<evidence type="ECO:0000313" key="2">
    <source>
        <dbReference type="Proteomes" id="UP000293719"/>
    </source>
</evidence>
<keyword evidence="1" id="KW-0808">Transferase</keyword>
<dbReference type="KEGG" id="rpod:E0E05_03025"/>
<reference evidence="1 2" key="1">
    <citation type="journal article" date="2017" name="Int. J. Syst. Evol. Microbiol.">
        <title>Roseitalea porphyridii gen. nov., sp. nov., isolated from a red alga, and reclassification of Hoeflea suaedae Chung et al. 2013 as Pseudohoeflea suaedae gen. nov., comb. nov.</title>
        <authorList>
            <person name="Hyeon J.W."/>
            <person name="Jeong S.E."/>
            <person name="Baek K."/>
            <person name="Jeon C.O."/>
        </authorList>
    </citation>
    <scope>NUCLEOTIDE SEQUENCE [LARGE SCALE GENOMIC DNA]</scope>
    <source>
        <strain evidence="1 2">MA7-20</strain>
    </source>
</reference>
<dbReference type="EMBL" id="CP036532">
    <property type="protein sequence ID" value="QBK29660.1"/>
    <property type="molecule type" value="Genomic_DNA"/>
</dbReference>
<dbReference type="Proteomes" id="UP000293719">
    <property type="component" value="Chromosome"/>
</dbReference>
<dbReference type="GO" id="GO:0034194">
    <property type="term" value="P:D-galactonate catabolic process"/>
    <property type="evidence" value="ECO:0007669"/>
    <property type="project" value="InterPro"/>
</dbReference>
<name>A0A4P6V039_9HYPH</name>
<dbReference type="AlphaFoldDB" id="A0A4P6V039"/>
<dbReference type="InterPro" id="IPR042258">
    <property type="entry name" value="DGOK_N"/>
</dbReference>
<keyword evidence="2" id="KW-1185">Reference proteome</keyword>